<protein>
    <recommendedName>
        <fullName evidence="1">DAGKc domain-containing protein</fullName>
    </recommendedName>
</protein>
<dbReference type="GO" id="GO:0016301">
    <property type="term" value="F:kinase activity"/>
    <property type="evidence" value="ECO:0007669"/>
    <property type="project" value="InterPro"/>
</dbReference>
<feature type="domain" description="DAGKc" evidence="1">
    <location>
        <begin position="8"/>
        <end position="122"/>
    </location>
</feature>
<evidence type="ECO:0000259" key="1">
    <source>
        <dbReference type="Pfam" id="PF00781"/>
    </source>
</evidence>
<dbReference type="InterPro" id="IPR016064">
    <property type="entry name" value="NAD/diacylglycerol_kinase_sf"/>
</dbReference>
<dbReference type="InterPro" id="IPR001206">
    <property type="entry name" value="Diacylglycerol_kinase_cat_dom"/>
</dbReference>
<evidence type="ECO:0000313" key="3">
    <source>
        <dbReference type="Proteomes" id="UP000253727"/>
    </source>
</evidence>
<dbReference type="AlphaFoldDB" id="A0A369QD62"/>
<dbReference type="RefSeq" id="WP_181815761.1">
    <property type="nucleotide sequence ID" value="NZ_QBKA01000002.1"/>
</dbReference>
<evidence type="ECO:0000313" key="2">
    <source>
        <dbReference type="EMBL" id="RDC61177.1"/>
    </source>
</evidence>
<reference evidence="2 3" key="1">
    <citation type="submission" date="2018-04" db="EMBL/GenBank/DDBJ databases">
        <title>Altererythrobacter sp. HME9302 genome sequencing and assembly.</title>
        <authorList>
            <person name="Kang H."/>
            <person name="Kim H."/>
            <person name="Joh K."/>
        </authorList>
    </citation>
    <scope>NUCLEOTIDE SEQUENCE [LARGE SCALE GENOMIC DNA]</scope>
    <source>
        <strain evidence="2 3">HME9302</strain>
    </source>
</reference>
<dbReference type="Pfam" id="PF00781">
    <property type="entry name" value="DAGK_cat"/>
    <property type="match status" value="1"/>
</dbReference>
<dbReference type="SUPFAM" id="SSF111331">
    <property type="entry name" value="NAD kinase/diacylglycerol kinase-like"/>
    <property type="match status" value="1"/>
</dbReference>
<dbReference type="EMBL" id="QBKA01000002">
    <property type="protein sequence ID" value="RDC61177.1"/>
    <property type="molecule type" value="Genomic_DNA"/>
</dbReference>
<dbReference type="Proteomes" id="UP000253727">
    <property type="component" value="Unassembled WGS sequence"/>
</dbReference>
<accession>A0A369QD62</accession>
<dbReference type="InterPro" id="IPR017438">
    <property type="entry name" value="ATP-NAD_kinase_N"/>
</dbReference>
<organism evidence="2 3">
    <name type="scientific">Alteripontixanthobacter maritimus</name>
    <dbReference type="NCBI Taxonomy" id="2161824"/>
    <lineage>
        <taxon>Bacteria</taxon>
        <taxon>Pseudomonadati</taxon>
        <taxon>Pseudomonadota</taxon>
        <taxon>Alphaproteobacteria</taxon>
        <taxon>Sphingomonadales</taxon>
        <taxon>Erythrobacteraceae</taxon>
        <taxon>Alteripontixanthobacter</taxon>
    </lineage>
</organism>
<dbReference type="Gene3D" id="3.40.50.10330">
    <property type="entry name" value="Probable inorganic polyphosphate/atp-NAD kinase, domain 1"/>
    <property type="match status" value="1"/>
</dbReference>
<comment type="caution">
    <text evidence="2">The sequence shown here is derived from an EMBL/GenBank/DDBJ whole genome shotgun (WGS) entry which is preliminary data.</text>
</comment>
<keyword evidence="3" id="KW-1185">Reference proteome</keyword>
<proteinExistence type="predicted"/>
<sequence length="284" mass="31075">MNQEPRRIWLVVNARAGSNDETAIERLKDACAANGFTIDRQIDFPDDNAPIPAALDDARIDTVAIYTGDGSLSFCLSQLDGWDGQVLVLPGGTMNLLCKRLHGDVDQEEILRRAGTGAMRKVRPSIVRSGHGNAYSTILIGPGTLWAEVREAMRGMEVLETVKLAQEATAETATGSRITVIEPVLGRREGYALMEIAAGEWGLQVDAYDSQTPGDYLQQTWALLRRSFREGPHERLGMVDELVCENVEDEPIEMLIDGEPFSGDARETYTMAQAGVDLLASEHG</sequence>
<name>A0A369QD62_9SPHN</name>
<gene>
    <name evidence="2" type="ORF">HME9302_02396</name>
</gene>